<evidence type="ECO:0000313" key="1">
    <source>
        <dbReference type="EMBL" id="JAD54937.1"/>
    </source>
</evidence>
<proteinExistence type="predicted"/>
<name>A0A0A9B6J1_ARUDO</name>
<sequence>MRMSRRTAR</sequence>
<accession>A0A0A9B6J1</accession>
<protein>
    <submittedName>
        <fullName evidence="1">Uncharacterized protein</fullName>
    </submittedName>
</protein>
<reference evidence="1" key="2">
    <citation type="journal article" date="2015" name="Data Brief">
        <title>Shoot transcriptome of the giant reed, Arundo donax.</title>
        <authorList>
            <person name="Barrero R.A."/>
            <person name="Guerrero F.D."/>
            <person name="Moolhuijzen P."/>
            <person name="Goolsby J.A."/>
            <person name="Tidwell J."/>
            <person name="Bellgard S.E."/>
            <person name="Bellgard M.I."/>
        </authorList>
    </citation>
    <scope>NUCLEOTIDE SEQUENCE</scope>
    <source>
        <tissue evidence="1">Shoot tissue taken approximately 20 cm above the soil surface</tissue>
    </source>
</reference>
<dbReference type="EMBL" id="GBRH01242958">
    <property type="protein sequence ID" value="JAD54937.1"/>
    <property type="molecule type" value="Transcribed_RNA"/>
</dbReference>
<organism evidence="1">
    <name type="scientific">Arundo donax</name>
    <name type="common">Giant reed</name>
    <name type="synonym">Donax arundinaceus</name>
    <dbReference type="NCBI Taxonomy" id="35708"/>
    <lineage>
        <taxon>Eukaryota</taxon>
        <taxon>Viridiplantae</taxon>
        <taxon>Streptophyta</taxon>
        <taxon>Embryophyta</taxon>
        <taxon>Tracheophyta</taxon>
        <taxon>Spermatophyta</taxon>
        <taxon>Magnoliopsida</taxon>
        <taxon>Liliopsida</taxon>
        <taxon>Poales</taxon>
        <taxon>Poaceae</taxon>
        <taxon>PACMAD clade</taxon>
        <taxon>Arundinoideae</taxon>
        <taxon>Arundineae</taxon>
        <taxon>Arundo</taxon>
    </lineage>
</organism>
<reference evidence="1" key="1">
    <citation type="submission" date="2014-09" db="EMBL/GenBank/DDBJ databases">
        <authorList>
            <person name="Magalhaes I.L.F."/>
            <person name="Oliveira U."/>
            <person name="Santos F.R."/>
            <person name="Vidigal T.H.D.A."/>
            <person name="Brescovit A.D."/>
            <person name="Santos A.J."/>
        </authorList>
    </citation>
    <scope>NUCLEOTIDE SEQUENCE</scope>
    <source>
        <tissue evidence="1">Shoot tissue taken approximately 20 cm above the soil surface</tissue>
    </source>
</reference>